<dbReference type="RefSeq" id="WP_134518904.1">
    <property type="nucleotide sequence ID" value="NZ_SOHE01000033.1"/>
</dbReference>
<keyword evidence="10" id="KW-1185">Reference proteome</keyword>
<comment type="caution">
    <text evidence="9">The sequence shown here is derived from an EMBL/GenBank/DDBJ whole genome shotgun (WGS) entry which is preliminary data.</text>
</comment>
<evidence type="ECO:0000256" key="8">
    <source>
        <dbReference type="RuleBase" id="RU003862"/>
    </source>
</evidence>
<dbReference type="AlphaFoldDB" id="A0A4V3IRJ7"/>
<dbReference type="PANTHER" id="PTHR45754:SF3">
    <property type="entry name" value="METHYLENETETRAHYDROFOLATE REDUCTASE (NADPH)"/>
    <property type="match status" value="1"/>
</dbReference>
<sequence>MAPTDPACIASAPPRVPFSFELYPPKTDAGATALHATIDRLAAAGPEFISVTYGANGSSRGSSLEVLKYILHETHVDPMAHLTCVGSSHAEASALIREFLDAGVHSFLALRGDPPQGTREGDSFLGDLGSAAELVQLIHRVQAEKVPYRETVIPGLPRARRLRTDREKVRIGVAAFPNGHPQSRSTSQDIDTLLAKQAAGANLAITQLFFHADHYLSFIQRAREAGVEFPILPGIMPVTSPNRLRRILELSGEELPSELSIQLEIEPTDAGQREIGIDHAVRLGQELLAGGAPGLHLYAFNQHDTVLSVLEGCGALPNGRTPTPQPHPTTAPTILRVASHPVKESA</sequence>
<dbReference type="CDD" id="cd00537">
    <property type="entry name" value="MTHFR"/>
    <property type="match status" value="1"/>
</dbReference>
<dbReference type="InterPro" id="IPR029041">
    <property type="entry name" value="FAD-linked_oxidoreductase-like"/>
</dbReference>
<dbReference type="GO" id="GO:0035999">
    <property type="term" value="P:tetrahydrofolate interconversion"/>
    <property type="evidence" value="ECO:0007669"/>
    <property type="project" value="UniProtKB-UniPathway"/>
</dbReference>
<dbReference type="GO" id="GO:0009086">
    <property type="term" value="P:methionine biosynthetic process"/>
    <property type="evidence" value="ECO:0007669"/>
    <property type="project" value="TreeGrafter"/>
</dbReference>
<reference evidence="9 10" key="1">
    <citation type="submission" date="2019-03" db="EMBL/GenBank/DDBJ databases">
        <title>Genomics of glacier-inhabiting Cryobacterium strains.</title>
        <authorList>
            <person name="Liu Q."/>
            <person name="Xin Y.-H."/>
        </authorList>
    </citation>
    <scope>NUCLEOTIDE SEQUENCE [LARGE SCALE GENOMIC DNA]</scope>
    <source>
        <strain evidence="9 10">Hh14</strain>
    </source>
</reference>
<evidence type="ECO:0000313" key="9">
    <source>
        <dbReference type="EMBL" id="TFD51895.1"/>
    </source>
</evidence>
<dbReference type="SUPFAM" id="SSF51730">
    <property type="entry name" value="FAD-linked oxidoreductase"/>
    <property type="match status" value="1"/>
</dbReference>
<keyword evidence="4 8" id="KW-0285">Flavoprotein</keyword>
<comment type="similarity">
    <text evidence="3 8">Belongs to the methylenetetrahydrofolate reductase family.</text>
</comment>
<organism evidence="9 10">
    <name type="scientific">Cryobacterium frigoriphilum</name>
    <dbReference type="NCBI Taxonomy" id="1259150"/>
    <lineage>
        <taxon>Bacteria</taxon>
        <taxon>Bacillati</taxon>
        <taxon>Actinomycetota</taxon>
        <taxon>Actinomycetes</taxon>
        <taxon>Micrococcales</taxon>
        <taxon>Microbacteriaceae</taxon>
        <taxon>Cryobacterium</taxon>
    </lineage>
</organism>
<dbReference type="GO" id="GO:0106312">
    <property type="term" value="F:methylenetetrahydrofolate reductase (NADH) activity"/>
    <property type="evidence" value="ECO:0007669"/>
    <property type="project" value="UniProtKB-EC"/>
</dbReference>
<dbReference type="Gene3D" id="3.20.20.220">
    <property type="match status" value="1"/>
</dbReference>
<evidence type="ECO:0000313" key="10">
    <source>
        <dbReference type="Proteomes" id="UP000297447"/>
    </source>
</evidence>
<dbReference type="Proteomes" id="UP000297447">
    <property type="component" value="Unassembled WGS sequence"/>
</dbReference>
<keyword evidence="5 8" id="KW-0274">FAD</keyword>
<protein>
    <recommendedName>
        <fullName evidence="8">Methylenetetrahydrofolate reductase</fullName>
    </recommendedName>
</protein>
<dbReference type="OrthoDB" id="9812555at2"/>
<evidence type="ECO:0000256" key="2">
    <source>
        <dbReference type="ARBA" id="ARBA00004777"/>
    </source>
</evidence>
<comment type="catalytic activity">
    <reaction evidence="7">
        <text>(6S)-5-methyl-5,6,7,8-tetrahydrofolate + NAD(+) = (6R)-5,10-methylene-5,6,7,8-tetrahydrofolate + NADH + H(+)</text>
        <dbReference type="Rhea" id="RHEA:19821"/>
        <dbReference type="ChEBI" id="CHEBI:15378"/>
        <dbReference type="ChEBI" id="CHEBI:15636"/>
        <dbReference type="ChEBI" id="CHEBI:18608"/>
        <dbReference type="ChEBI" id="CHEBI:57540"/>
        <dbReference type="ChEBI" id="CHEBI:57945"/>
        <dbReference type="EC" id="1.5.1.54"/>
    </reaction>
    <physiologicalReaction direction="right-to-left" evidence="7">
        <dbReference type="Rhea" id="RHEA:19823"/>
    </physiologicalReaction>
</comment>
<gene>
    <name evidence="9" type="ORF">E3T55_07195</name>
</gene>
<evidence type="ECO:0000256" key="1">
    <source>
        <dbReference type="ARBA" id="ARBA00001974"/>
    </source>
</evidence>
<dbReference type="GO" id="GO:0005829">
    <property type="term" value="C:cytosol"/>
    <property type="evidence" value="ECO:0007669"/>
    <property type="project" value="TreeGrafter"/>
</dbReference>
<dbReference type="EMBL" id="SOHE01000033">
    <property type="protein sequence ID" value="TFD51895.1"/>
    <property type="molecule type" value="Genomic_DNA"/>
</dbReference>
<evidence type="ECO:0000256" key="6">
    <source>
        <dbReference type="ARBA" id="ARBA00023002"/>
    </source>
</evidence>
<comment type="cofactor">
    <cofactor evidence="1 8">
        <name>FAD</name>
        <dbReference type="ChEBI" id="CHEBI:57692"/>
    </cofactor>
</comment>
<evidence type="ECO:0000256" key="3">
    <source>
        <dbReference type="ARBA" id="ARBA00006743"/>
    </source>
</evidence>
<name>A0A4V3IRJ7_9MICO</name>
<evidence type="ECO:0000256" key="4">
    <source>
        <dbReference type="ARBA" id="ARBA00022630"/>
    </source>
</evidence>
<dbReference type="PANTHER" id="PTHR45754">
    <property type="entry name" value="METHYLENETETRAHYDROFOLATE REDUCTASE"/>
    <property type="match status" value="1"/>
</dbReference>
<comment type="pathway">
    <text evidence="2 8">One-carbon metabolism; tetrahydrofolate interconversion.</text>
</comment>
<keyword evidence="6 8" id="KW-0560">Oxidoreductase</keyword>
<dbReference type="UniPathway" id="UPA00193"/>
<accession>A0A4V3IRJ7</accession>
<dbReference type="InterPro" id="IPR003171">
    <property type="entry name" value="Mehydrof_redctse-like"/>
</dbReference>
<proteinExistence type="inferred from homology"/>
<dbReference type="Pfam" id="PF02219">
    <property type="entry name" value="MTHFR"/>
    <property type="match status" value="1"/>
</dbReference>
<evidence type="ECO:0000256" key="5">
    <source>
        <dbReference type="ARBA" id="ARBA00022827"/>
    </source>
</evidence>
<evidence type="ECO:0000256" key="7">
    <source>
        <dbReference type="ARBA" id="ARBA00048628"/>
    </source>
</evidence>
<dbReference type="GO" id="GO:0071949">
    <property type="term" value="F:FAD binding"/>
    <property type="evidence" value="ECO:0007669"/>
    <property type="project" value="TreeGrafter"/>
</dbReference>